<keyword evidence="2" id="KW-1185">Reference proteome</keyword>
<proteinExistence type="predicted"/>
<evidence type="ECO:0000313" key="1">
    <source>
        <dbReference type="EMBL" id="QEC74985.1"/>
    </source>
</evidence>
<organism evidence="1 2">
    <name type="scientific">Mucilaginibacter ginsenosidivorax</name>
    <dbReference type="NCBI Taxonomy" id="862126"/>
    <lineage>
        <taxon>Bacteria</taxon>
        <taxon>Pseudomonadati</taxon>
        <taxon>Bacteroidota</taxon>
        <taxon>Sphingobacteriia</taxon>
        <taxon>Sphingobacteriales</taxon>
        <taxon>Sphingobacteriaceae</taxon>
        <taxon>Mucilaginibacter</taxon>
    </lineage>
</organism>
<reference evidence="1 2" key="1">
    <citation type="journal article" date="2013" name="J. Microbiol.">
        <title>Mucilaginibacter ginsenosidivorax sp. nov., with ginsenoside converting activity isolated from sediment.</title>
        <authorList>
            <person name="Kim J.K."/>
            <person name="Choi T.E."/>
            <person name="Liu Q.M."/>
            <person name="Park H.Y."/>
            <person name="Yi T.H."/>
            <person name="Yoon M.H."/>
            <person name="Kim S.C."/>
            <person name="Im W.T."/>
        </authorList>
    </citation>
    <scope>NUCLEOTIDE SEQUENCE [LARGE SCALE GENOMIC DNA]</scope>
    <source>
        <strain evidence="1 2">KHI28</strain>
    </source>
</reference>
<gene>
    <name evidence="1" type="ORF">FSB76_03110</name>
</gene>
<dbReference type="Proteomes" id="UP000321362">
    <property type="component" value="Chromosome"/>
</dbReference>
<protein>
    <submittedName>
        <fullName evidence="1">Uncharacterized protein</fullName>
    </submittedName>
</protein>
<dbReference type="KEGG" id="mgk:FSB76_03110"/>
<dbReference type="AlphaFoldDB" id="A0A5B8VWJ1"/>
<accession>A0A5B8VWJ1</accession>
<dbReference type="EMBL" id="CP042437">
    <property type="protein sequence ID" value="QEC74985.1"/>
    <property type="molecule type" value="Genomic_DNA"/>
</dbReference>
<evidence type="ECO:0000313" key="2">
    <source>
        <dbReference type="Proteomes" id="UP000321362"/>
    </source>
</evidence>
<dbReference type="OrthoDB" id="9204567at2"/>
<sequence>MLTFFNKKTINSSHVKHVSLYISEQEEKIIIAPLYKNNAGIYYEQEKCSVLKFPAEATILGDEVIKSFHLFKLQDKNLRDQKLKDWPAFIHSKLKTVKAFESLYFKIRIDGVNAGNIFINIEGNTTTDNDMIIKSSLPATTDTKAIGERIMKVYKACITGII</sequence>
<name>A0A5B8VWJ1_9SPHI</name>
<dbReference type="RefSeq" id="WP_147052140.1">
    <property type="nucleotide sequence ID" value="NZ_CP042437.1"/>
</dbReference>